<organism evidence="2 3">
    <name type="scientific">Pleurotus eryngii</name>
    <name type="common">Boletus of the steppes</name>
    <dbReference type="NCBI Taxonomy" id="5323"/>
    <lineage>
        <taxon>Eukaryota</taxon>
        <taxon>Fungi</taxon>
        <taxon>Dikarya</taxon>
        <taxon>Basidiomycota</taxon>
        <taxon>Agaricomycotina</taxon>
        <taxon>Agaricomycetes</taxon>
        <taxon>Agaricomycetidae</taxon>
        <taxon>Agaricales</taxon>
        <taxon>Pleurotineae</taxon>
        <taxon>Pleurotaceae</taxon>
        <taxon>Pleurotus</taxon>
    </lineage>
</organism>
<proteinExistence type="predicted"/>
<dbReference type="OrthoDB" id="3023239at2759"/>
<evidence type="ECO:0000256" key="1">
    <source>
        <dbReference type="SAM" id="MobiDB-lite"/>
    </source>
</evidence>
<protein>
    <submittedName>
        <fullName evidence="2">Uncharacterized protein</fullName>
    </submittedName>
</protein>
<dbReference type="AlphaFoldDB" id="A0A9P5ZJ19"/>
<evidence type="ECO:0000313" key="3">
    <source>
        <dbReference type="Proteomes" id="UP000807025"/>
    </source>
</evidence>
<keyword evidence="3" id="KW-1185">Reference proteome</keyword>
<feature type="compositionally biased region" description="Low complexity" evidence="1">
    <location>
        <begin position="96"/>
        <end position="121"/>
    </location>
</feature>
<feature type="compositionally biased region" description="Pro residues" evidence="1">
    <location>
        <begin position="122"/>
        <end position="136"/>
    </location>
</feature>
<feature type="compositionally biased region" description="Polar residues" evidence="1">
    <location>
        <begin position="48"/>
        <end position="63"/>
    </location>
</feature>
<comment type="caution">
    <text evidence="2">The sequence shown here is derived from an EMBL/GenBank/DDBJ whole genome shotgun (WGS) entry which is preliminary data.</text>
</comment>
<name>A0A9P5ZJ19_PLEER</name>
<reference evidence="2" key="1">
    <citation type="submission" date="2020-11" db="EMBL/GenBank/DDBJ databases">
        <authorList>
            <consortium name="DOE Joint Genome Institute"/>
            <person name="Ahrendt S."/>
            <person name="Riley R."/>
            <person name="Andreopoulos W."/>
            <person name="Labutti K."/>
            <person name="Pangilinan J."/>
            <person name="Ruiz-Duenas F.J."/>
            <person name="Barrasa J.M."/>
            <person name="Sanchez-Garcia M."/>
            <person name="Camarero S."/>
            <person name="Miyauchi S."/>
            <person name="Serrano A."/>
            <person name="Linde D."/>
            <person name="Babiker R."/>
            <person name="Drula E."/>
            <person name="Ayuso-Fernandez I."/>
            <person name="Pacheco R."/>
            <person name="Padilla G."/>
            <person name="Ferreira P."/>
            <person name="Barriuso J."/>
            <person name="Kellner H."/>
            <person name="Castanera R."/>
            <person name="Alfaro M."/>
            <person name="Ramirez L."/>
            <person name="Pisabarro A.G."/>
            <person name="Kuo A."/>
            <person name="Tritt A."/>
            <person name="Lipzen A."/>
            <person name="He G."/>
            <person name="Yan M."/>
            <person name="Ng V."/>
            <person name="Cullen D."/>
            <person name="Martin F."/>
            <person name="Rosso M.-N."/>
            <person name="Henrissat B."/>
            <person name="Hibbett D."/>
            <person name="Martinez A.T."/>
            <person name="Grigoriev I.V."/>
        </authorList>
    </citation>
    <scope>NUCLEOTIDE SEQUENCE</scope>
    <source>
        <strain evidence="2">ATCC 90797</strain>
    </source>
</reference>
<dbReference type="EMBL" id="MU154702">
    <property type="protein sequence ID" value="KAF9488674.1"/>
    <property type="molecule type" value="Genomic_DNA"/>
</dbReference>
<evidence type="ECO:0000313" key="2">
    <source>
        <dbReference type="EMBL" id="KAF9488674.1"/>
    </source>
</evidence>
<dbReference type="Proteomes" id="UP000807025">
    <property type="component" value="Unassembled WGS sequence"/>
</dbReference>
<feature type="compositionally biased region" description="Polar residues" evidence="1">
    <location>
        <begin position="141"/>
        <end position="151"/>
    </location>
</feature>
<gene>
    <name evidence="2" type="ORF">BDN71DRAFT_1512834</name>
</gene>
<feature type="compositionally biased region" description="Polar residues" evidence="1">
    <location>
        <begin position="1"/>
        <end position="13"/>
    </location>
</feature>
<feature type="compositionally biased region" description="Low complexity" evidence="1">
    <location>
        <begin position="64"/>
        <end position="75"/>
    </location>
</feature>
<sequence>MRQNLRAITSSPQARKRVLSSEDGPARKKPRTVSAVGKENAPPVPRATRSSTKKAATSGGARNSSKTKTARSTSSQRIRGTQLSHIEIPFCPWAHTSPPSSQPRRTSPLCHSSGSPGFAHSSPPPPPSAPPPPPPSLLSLEGQTPPASSFPQLPKQRSAIGETQPGTQSAPGEPSMTLLKGPSTGELHASLETGPCSGPCRVLHFFSMFVDHGLVICALHPRLTIIPLSLLSAHLRNSRHTFSVHRQLNTDNRVKIDTFRRSRDDILADFANHVAECCAIDIVQASDNVLEDVQVVEPCFAPTVNKFTAPRSKLAVTRSSGANSNVPHLRYQCPSCSRWQPYNHSKGSPKEALKRHLVEDCAFNLTSFSKAEPRWVQRLYVASRSSDDNLFKFFLLPDGWKLLTEESPQSHIAQISITKQFVPKSTWVGAVNWEPYRRSLGKFSPSALQELIVLPSFDVVRCQQLDRDRRLEKGLVALKKLALSYLCEAFQYIDTKPQNFRRILGRGVSFKFKLKSEKGLYKPCSALIGVIALMMQYKRIVEKNSAALNKTLGGFCIQCSPDQAAALCALYTLLMDGESEPKALDMQIVFHHLCSKLLNPSSITEDVIACPTDQVLFITSLARGRSYIHPSRLYAKCGSLQNMLQLILVQMARLHEAGHVDYNPWPRSIDVGSRFDDIDLDGIDSVEEDIELWEKPQAGEHDLPVDTSLAEYVPASALRYILDNIKLVSSDLGNGRYTPFLHLKSLSSLLYKGARAASLKQDAMRRESSLVYVSQLGSDPVPIDLYKWAFALVTIMAKYQESVKVLLPPDIPLTLFPFDQLTDNFSQAAIFKQPPNAALLDLLREHIRILIFQHFGLFGSAGINIEACIRWLDVTQVALKQLAVLFTMTSGICPPQHKYRVYHDSTASETRGVWLLPNKIVIWTNRMARPKDTDLLPTVYMIPSPISSTLLFDLTILRPIACQILRSLARDDTPYACQIFAHYRHQPHGKYHWVGPEISAPVQEFTSSALGVSLDPNSIRLLLYSTFRHFFEGQVMQVHGSIVDKAAQHISATSLAHYGRLATFLPLKHMRFDEHLTVHVFS</sequence>
<accession>A0A9P5ZJ19</accession>
<feature type="region of interest" description="Disordered" evidence="1">
    <location>
        <begin position="1"/>
        <end position="186"/>
    </location>
</feature>